<feature type="coiled-coil region" evidence="1">
    <location>
        <begin position="718"/>
        <end position="788"/>
    </location>
</feature>
<name>A0AAD9H0L9_9STRA</name>
<feature type="region of interest" description="Disordered" evidence="2">
    <location>
        <begin position="291"/>
        <end position="311"/>
    </location>
</feature>
<feature type="coiled-coil region" evidence="1">
    <location>
        <begin position="955"/>
        <end position="982"/>
    </location>
</feature>
<feature type="compositionally biased region" description="Polar residues" evidence="2">
    <location>
        <begin position="9"/>
        <end position="25"/>
    </location>
</feature>
<evidence type="ECO:0000313" key="4">
    <source>
        <dbReference type="Proteomes" id="UP001259832"/>
    </source>
</evidence>
<proteinExistence type="predicted"/>
<protein>
    <submittedName>
        <fullName evidence="3">Uncharacterized protein</fullName>
    </submittedName>
</protein>
<keyword evidence="4" id="KW-1185">Reference proteome</keyword>
<feature type="coiled-coil region" evidence="1">
    <location>
        <begin position="353"/>
        <end position="454"/>
    </location>
</feature>
<comment type="caution">
    <text evidence="3">The sequence shown here is derived from an EMBL/GenBank/DDBJ whole genome shotgun (WGS) entry which is preliminary data.</text>
</comment>
<sequence length="1326" mass="152282">MDRSLARSMRSSRVANNQDVSTLSESSEDRGKEILLKLLKQIIEFLERKEMMSSRVAASKEWRKSCSGRRSETSSNLFEVVIQVCEQRMRRLRRSTGVYNGQDWSSQSPRTLVAEAIVQELLVSLMELRMKERETLVMDEVESVEIMRQLHVRLQKDEELVRTQVCVGAGDERQLEELQLMLRTDFLEEVSGATSPQKKQQLDSAASNEASLQFAWETIEDQKKEIIRLRAENEELKRSDSNSALRASFFDDEPAKVINLLRSQLPSHHDKNLDILHEHIQRLEKALQTATASRSRRAWDGSKSSFSSTREDWSSSLSRSTVGTDFSRTQISRNKCEECRKSSASLIVLRSEVKQFRAQAEADEEALLQAEKDRGHLRRENSAMSSALLSAKQKQEELRQMILDLTQEKHQLQNLGDSEQRTSERSIRVLQEQLHVLEEQKAHQKRKFDDLVDKLDTEVSEKRTIAKKYEELETTHAALIQSTIELKEQVKHLDEAARRCERTVNERDMALKDLQTQLNSMEKDGATRITELQEKEEVVGGLKAQIGELQRSLEDVEVEKRRSAGEIERLLQTLDECKRKNQRLEKGFEELKQGKELLASLQHVERGASALQLSELKQAREQLQALKVELSSTKAECAQLEKALSEANEMSGEAQIQHDREMERMQHDLETLNQKCTRLEDEILEFESVKGENDQRITDLSQELAESKTAMLMWMSKYNLSREETQKLESNVQSLSEEQYSLQQRIQELQTEYEAQENESNEDLKQELESLKENQRVSERDRRVLDQEKKSLVKLVQTLQARPELQQRAFREMLVTCQRGTERSFCQLSERVIATLGKLRAVEERYETLKAHVVKIKHTQDQDSSSEDGYRVVPKPDSPQIIVQEEGFLSSSSSAFAMSNSQPVWMEAITPLNDCNKKAISSNEQVLTALERNVKLWKWKFFVQCLVANSSKRANVHLTKELSKANDQLKKYKLHIKLETRQRLKLQHLHVLVARRQSQELLLSQQTQCFANWKYQTQEKRMETKLRARTNDPLRPSFSPTTTMALANCIQLVRRFCEPKRKMEKKRLKASGTDELTGYLVEINTKVASWRVAVDRKVAEYAERNKQLKAVQRRCAELKDLVGLNQRLIEEMERRSAGQQSVVEAAWDFASAYKALSPSARAQVFQSRAFLSASKGIVDGVNSLGLPRSVNKLSQTLGPNSSHKAEEKTGSLKKVNFLSASAGPGVNPSSATEKSRKKLNDSNIELLEDAVGSLKGAMQKQRNLQLELKEKERSLTVTTKELQKRNMQFLLLRSFLRWKSAGSDLFRHRRRQQPATGQDCPVSTGR</sequence>
<feature type="region of interest" description="Disordered" evidence="2">
    <location>
        <begin position="1"/>
        <end position="25"/>
    </location>
</feature>
<accession>A0AAD9H0L9</accession>
<feature type="region of interest" description="Disordered" evidence="2">
    <location>
        <begin position="1219"/>
        <end position="1238"/>
    </location>
</feature>
<dbReference type="Proteomes" id="UP001259832">
    <property type="component" value="Unassembled WGS sequence"/>
</dbReference>
<feature type="compositionally biased region" description="Polar residues" evidence="2">
    <location>
        <begin position="302"/>
        <end position="311"/>
    </location>
</feature>
<keyword evidence="1" id="KW-0175">Coiled coil</keyword>
<evidence type="ECO:0000256" key="1">
    <source>
        <dbReference type="SAM" id="Coils"/>
    </source>
</evidence>
<reference evidence="3" key="1">
    <citation type="submission" date="2023-08" db="EMBL/GenBank/DDBJ databases">
        <title>Reference Genome Resource for the Citrus Pathogen Phytophthora citrophthora.</title>
        <authorList>
            <person name="Moller H."/>
            <person name="Coetzee B."/>
            <person name="Rose L.J."/>
            <person name="Van Niekerk J.M."/>
        </authorList>
    </citation>
    <scope>NUCLEOTIDE SEQUENCE</scope>
    <source>
        <strain evidence="3">STE-U-9442</strain>
    </source>
</reference>
<dbReference type="EMBL" id="JASMQC010000001">
    <property type="protein sequence ID" value="KAK1948372.1"/>
    <property type="molecule type" value="Genomic_DNA"/>
</dbReference>
<organism evidence="3 4">
    <name type="scientific">Phytophthora citrophthora</name>
    <dbReference type="NCBI Taxonomy" id="4793"/>
    <lineage>
        <taxon>Eukaryota</taxon>
        <taxon>Sar</taxon>
        <taxon>Stramenopiles</taxon>
        <taxon>Oomycota</taxon>
        <taxon>Peronosporomycetes</taxon>
        <taxon>Peronosporales</taxon>
        <taxon>Peronosporaceae</taxon>
        <taxon>Phytophthora</taxon>
    </lineage>
</organism>
<evidence type="ECO:0000256" key="2">
    <source>
        <dbReference type="SAM" id="MobiDB-lite"/>
    </source>
</evidence>
<feature type="region of interest" description="Disordered" evidence="2">
    <location>
        <begin position="1307"/>
        <end position="1326"/>
    </location>
</feature>
<evidence type="ECO:0000313" key="3">
    <source>
        <dbReference type="EMBL" id="KAK1948372.1"/>
    </source>
</evidence>
<gene>
    <name evidence="3" type="ORF">P3T76_000662</name>
</gene>
<feature type="coiled-coil region" evidence="1">
    <location>
        <begin position="504"/>
        <end position="689"/>
    </location>
</feature>